<name>A0A0B2VMF6_TOXCA</name>
<dbReference type="EMBL" id="JPKZ01001320">
    <property type="protein sequence ID" value="KHN82627.1"/>
    <property type="molecule type" value="Genomic_DNA"/>
</dbReference>
<protein>
    <submittedName>
        <fullName evidence="1">Uncharacterized protein</fullName>
    </submittedName>
</protein>
<organism evidence="1 2">
    <name type="scientific">Toxocara canis</name>
    <name type="common">Canine roundworm</name>
    <dbReference type="NCBI Taxonomy" id="6265"/>
    <lineage>
        <taxon>Eukaryota</taxon>
        <taxon>Metazoa</taxon>
        <taxon>Ecdysozoa</taxon>
        <taxon>Nematoda</taxon>
        <taxon>Chromadorea</taxon>
        <taxon>Rhabditida</taxon>
        <taxon>Spirurina</taxon>
        <taxon>Ascaridomorpha</taxon>
        <taxon>Ascaridoidea</taxon>
        <taxon>Toxocaridae</taxon>
        <taxon>Toxocara</taxon>
    </lineage>
</organism>
<evidence type="ECO:0000313" key="1">
    <source>
        <dbReference type="EMBL" id="KHN82627.1"/>
    </source>
</evidence>
<comment type="caution">
    <text evidence="1">The sequence shown here is derived from an EMBL/GenBank/DDBJ whole genome shotgun (WGS) entry which is preliminary data.</text>
</comment>
<proteinExistence type="predicted"/>
<reference evidence="1 2" key="1">
    <citation type="submission" date="2014-11" db="EMBL/GenBank/DDBJ databases">
        <title>Genetic blueprint of the zoonotic pathogen Toxocara canis.</title>
        <authorList>
            <person name="Zhu X.-Q."/>
            <person name="Korhonen P.K."/>
            <person name="Cai H."/>
            <person name="Young N.D."/>
            <person name="Nejsum P."/>
            <person name="von Samson-Himmelstjerna G."/>
            <person name="Boag P.R."/>
            <person name="Tan P."/>
            <person name="Li Q."/>
            <person name="Min J."/>
            <person name="Yang Y."/>
            <person name="Wang X."/>
            <person name="Fang X."/>
            <person name="Hall R.S."/>
            <person name="Hofmann A."/>
            <person name="Sternberg P.W."/>
            <person name="Jex A.R."/>
            <person name="Gasser R.B."/>
        </authorList>
    </citation>
    <scope>NUCLEOTIDE SEQUENCE [LARGE SCALE GENOMIC DNA]</scope>
    <source>
        <strain evidence="1">PN_DK_2014</strain>
    </source>
</reference>
<dbReference type="Proteomes" id="UP000031036">
    <property type="component" value="Unassembled WGS sequence"/>
</dbReference>
<gene>
    <name evidence="1" type="ORF">Tcan_00179</name>
</gene>
<dbReference type="AlphaFoldDB" id="A0A0B2VMF6"/>
<keyword evidence="2" id="KW-1185">Reference proteome</keyword>
<accession>A0A0B2VMF6</accession>
<sequence length="102" mass="12025">MCALQSMLFDTTIVEDALQTHVFMTKYMQCENKYVQPQRQLEQSPNRRRASIVLVASLRCHCKQFIDTHSTTKQSTQRQQFKKKFSHFNFPCINPNKPPTML</sequence>
<evidence type="ECO:0000313" key="2">
    <source>
        <dbReference type="Proteomes" id="UP000031036"/>
    </source>
</evidence>